<dbReference type="InParanoid" id="A0A212EMK5"/>
<sequence>MSSTCPPLSDGIDHVVYVITRGSNRRLIHLGSNSSNYRLGKAGAAVRGLRGCGLKNEFNLANKHANKNIRSPVAARETEGDSSNEPPAAAHEPLRLADCRDEGNPRGTRARAPRSTSHCQEKRRIELSGAFHGRDEFSFTIPVQ</sequence>
<comment type="caution">
    <text evidence="2">The sequence shown here is derived from an EMBL/GenBank/DDBJ whole genome shotgun (WGS) entry which is preliminary data.</text>
</comment>
<proteinExistence type="predicted"/>
<evidence type="ECO:0000256" key="1">
    <source>
        <dbReference type="SAM" id="MobiDB-lite"/>
    </source>
</evidence>
<protein>
    <submittedName>
        <fullName evidence="2">Uncharacterized protein</fullName>
    </submittedName>
</protein>
<name>A0A212EMK5_DANPL</name>
<accession>A0A212EMK5</accession>
<reference evidence="2 3" key="1">
    <citation type="journal article" date="2011" name="Cell">
        <title>The monarch butterfly genome yields insights into long-distance migration.</title>
        <authorList>
            <person name="Zhan S."/>
            <person name="Merlin C."/>
            <person name="Boore J.L."/>
            <person name="Reppert S.M."/>
        </authorList>
    </citation>
    <scope>NUCLEOTIDE SEQUENCE [LARGE SCALE GENOMIC DNA]</scope>
    <source>
        <strain evidence="2">F-2</strain>
    </source>
</reference>
<gene>
    <name evidence="2" type="ORF">KGM_210927</name>
</gene>
<evidence type="ECO:0000313" key="2">
    <source>
        <dbReference type="EMBL" id="OWR42713.1"/>
    </source>
</evidence>
<dbReference type="Proteomes" id="UP000007151">
    <property type="component" value="Unassembled WGS sequence"/>
</dbReference>
<feature type="region of interest" description="Disordered" evidence="1">
    <location>
        <begin position="68"/>
        <end position="123"/>
    </location>
</feature>
<dbReference type="KEGG" id="dpl:KGM_210927"/>
<evidence type="ECO:0000313" key="3">
    <source>
        <dbReference type="Proteomes" id="UP000007151"/>
    </source>
</evidence>
<dbReference type="EMBL" id="AGBW02013812">
    <property type="protein sequence ID" value="OWR42713.1"/>
    <property type="molecule type" value="Genomic_DNA"/>
</dbReference>
<keyword evidence="3" id="KW-1185">Reference proteome</keyword>
<dbReference type="AlphaFoldDB" id="A0A212EMK5"/>
<feature type="compositionally biased region" description="Basic and acidic residues" evidence="1">
    <location>
        <begin position="92"/>
        <end position="104"/>
    </location>
</feature>
<organism evidence="2 3">
    <name type="scientific">Danaus plexippus plexippus</name>
    <dbReference type="NCBI Taxonomy" id="278856"/>
    <lineage>
        <taxon>Eukaryota</taxon>
        <taxon>Metazoa</taxon>
        <taxon>Ecdysozoa</taxon>
        <taxon>Arthropoda</taxon>
        <taxon>Hexapoda</taxon>
        <taxon>Insecta</taxon>
        <taxon>Pterygota</taxon>
        <taxon>Neoptera</taxon>
        <taxon>Endopterygota</taxon>
        <taxon>Lepidoptera</taxon>
        <taxon>Glossata</taxon>
        <taxon>Ditrysia</taxon>
        <taxon>Papilionoidea</taxon>
        <taxon>Nymphalidae</taxon>
        <taxon>Danainae</taxon>
        <taxon>Danaini</taxon>
        <taxon>Danaina</taxon>
        <taxon>Danaus</taxon>
        <taxon>Danaus</taxon>
    </lineage>
</organism>